<protein>
    <submittedName>
        <fullName evidence="2">Uncharacterized protein</fullName>
    </submittedName>
</protein>
<organism evidence="2 3">
    <name type="scientific">Salix koriyanagi</name>
    <dbReference type="NCBI Taxonomy" id="2511006"/>
    <lineage>
        <taxon>Eukaryota</taxon>
        <taxon>Viridiplantae</taxon>
        <taxon>Streptophyta</taxon>
        <taxon>Embryophyta</taxon>
        <taxon>Tracheophyta</taxon>
        <taxon>Spermatophyta</taxon>
        <taxon>Magnoliopsida</taxon>
        <taxon>eudicotyledons</taxon>
        <taxon>Gunneridae</taxon>
        <taxon>Pentapetalae</taxon>
        <taxon>rosids</taxon>
        <taxon>fabids</taxon>
        <taxon>Malpighiales</taxon>
        <taxon>Salicaceae</taxon>
        <taxon>Saliceae</taxon>
        <taxon>Salix</taxon>
    </lineage>
</organism>
<dbReference type="Proteomes" id="UP001151752">
    <property type="component" value="Chromosome 5"/>
</dbReference>
<reference evidence="2" key="1">
    <citation type="submission" date="2022-11" db="EMBL/GenBank/DDBJ databases">
        <authorList>
            <person name="Hyden B.L."/>
            <person name="Feng K."/>
            <person name="Yates T."/>
            <person name="Jawdy S."/>
            <person name="Smart L.B."/>
            <person name="Muchero W."/>
        </authorList>
    </citation>
    <scope>NUCLEOTIDE SEQUENCE</scope>
    <source>
        <tissue evidence="2">Shoot tip</tissue>
    </source>
</reference>
<feature type="region of interest" description="Disordered" evidence="1">
    <location>
        <begin position="70"/>
        <end position="89"/>
    </location>
</feature>
<evidence type="ECO:0000256" key="1">
    <source>
        <dbReference type="SAM" id="MobiDB-lite"/>
    </source>
</evidence>
<accession>A0A9Q0SMX1</accession>
<comment type="caution">
    <text evidence="2">The sequence shown here is derived from an EMBL/GenBank/DDBJ whole genome shotgun (WGS) entry which is preliminary data.</text>
</comment>
<evidence type="ECO:0000313" key="3">
    <source>
        <dbReference type="Proteomes" id="UP001151752"/>
    </source>
</evidence>
<reference evidence="2" key="2">
    <citation type="journal article" date="2023" name="Int. J. Mol. Sci.">
        <title>De Novo Assembly and Annotation of 11 Diverse Shrub Willow (Salix) Genomes Reveals Novel Gene Organization in Sex-Linked Regions.</title>
        <authorList>
            <person name="Hyden B."/>
            <person name="Feng K."/>
            <person name="Yates T.B."/>
            <person name="Jawdy S."/>
            <person name="Cereghino C."/>
            <person name="Smart L.B."/>
            <person name="Muchero W."/>
        </authorList>
    </citation>
    <scope>NUCLEOTIDE SEQUENCE</scope>
    <source>
        <tissue evidence="2">Shoot tip</tissue>
    </source>
</reference>
<dbReference type="EMBL" id="JAPFFM010000020">
    <property type="protein sequence ID" value="KAJ6682700.1"/>
    <property type="molecule type" value="Genomic_DNA"/>
</dbReference>
<proteinExistence type="predicted"/>
<sequence>MMVLNMKKEQVSKMKKEQENFQLMGREISLEQQSWMGRESNLKRGRELSLDLEMGSLERDREINLGQQMGCEPNLKKGRELSLEQELDQEPKLELGRELNLEELDRELNLELGHRELNLEQKMG</sequence>
<evidence type="ECO:0000313" key="2">
    <source>
        <dbReference type="EMBL" id="KAJ6682700.1"/>
    </source>
</evidence>
<name>A0A9Q0SMX1_9ROSI</name>
<keyword evidence="3" id="KW-1185">Reference proteome</keyword>
<dbReference type="AlphaFoldDB" id="A0A9Q0SMX1"/>
<gene>
    <name evidence="2" type="ORF">OIU74_020857</name>
</gene>